<evidence type="ECO:0000256" key="1">
    <source>
        <dbReference type="SAM" id="MobiDB-lite"/>
    </source>
</evidence>
<name>A0A1F7VE96_9BACT</name>
<evidence type="ECO:0000313" key="4">
    <source>
        <dbReference type="Proteomes" id="UP000178264"/>
    </source>
</evidence>
<dbReference type="Proteomes" id="UP000178264">
    <property type="component" value="Unassembled WGS sequence"/>
</dbReference>
<dbReference type="InterPro" id="IPR018911">
    <property type="entry name" value="Gmad2_Ig-like_dom"/>
</dbReference>
<proteinExistence type="predicted"/>
<comment type="caution">
    <text evidence="3">The sequence shown here is derived from an EMBL/GenBank/DDBJ whole genome shotgun (WGS) entry which is preliminary data.</text>
</comment>
<dbReference type="EMBL" id="MGER01000012">
    <property type="protein sequence ID" value="OGL88761.1"/>
    <property type="molecule type" value="Genomic_DNA"/>
</dbReference>
<evidence type="ECO:0000313" key="3">
    <source>
        <dbReference type="EMBL" id="OGL88761.1"/>
    </source>
</evidence>
<dbReference type="AlphaFoldDB" id="A0A1F7VE96"/>
<protein>
    <recommendedName>
        <fullName evidence="2">Bacterial spore germination immunoglobulin-like domain-containing protein</fullName>
    </recommendedName>
</protein>
<organism evidence="3 4">
    <name type="scientific">Candidatus Uhrbacteria bacterium RIFCSPLOWO2_02_FULL_49_11</name>
    <dbReference type="NCBI Taxonomy" id="1802409"/>
    <lineage>
        <taxon>Bacteria</taxon>
        <taxon>Candidatus Uhriibacteriota</taxon>
    </lineage>
</organism>
<dbReference type="Pfam" id="PF10648">
    <property type="entry name" value="Gmad2"/>
    <property type="match status" value="1"/>
</dbReference>
<reference evidence="3 4" key="1">
    <citation type="journal article" date="2016" name="Nat. Commun.">
        <title>Thousands of microbial genomes shed light on interconnected biogeochemical processes in an aquifer system.</title>
        <authorList>
            <person name="Anantharaman K."/>
            <person name="Brown C.T."/>
            <person name="Hug L.A."/>
            <person name="Sharon I."/>
            <person name="Castelle C.J."/>
            <person name="Probst A.J."/>
            <person name="Thomas B.C."/>
            <person name="Singh A."/>
            <person name="Wilkins M.J."/>
            <person name="Karaoz U."/>
            <person name="Brodie E.L."/>
            <person name="Williams K.H."/>
            <person name="Hubbard S.S."/>
            <person name="Banfield J.F."/>
        </authorList>
    </citation>
    <scope>NUCLEOTIDE SEQUENCE [LARGE SCALE GENOMIC DNA]</scope>
</reference>
<feature type="domain" description="Bacterial spore germination immunoglobulin-like" evidence="2">
    <location>
        <begin position="180"/>
        <end position="261"/>
    </location>
</feature>
<feature type="region of interest" description="Disordered" evidence="1">
    <location>
        <begin position="112"/>
        <end position="171"/>
    </location>
</feature>
<gene>
    <name evidence="3" type="ORF">A3I42_01305</name>
</gene>
<evidence type="ECO:0000259" key="2">
    <source>
        <dbReference type="Pfam" id="PF10648"/>
    </source>
</evidence>
<accession>A0A1F7VE96</accession>
<sequence length="273" mass="29224">MPRTSHPNKLLQVILIFGVIILLAAAGAVVVRVFSVEDTWIQDKETGAWARHGNPQGPAPSVAVVDCYTRSAGGSYDAALAECIRTLCASSQVCINDLLDRFETLRNDSKDEAFEGNIPAGGEDRSRPVPTSNATEDFFSPPDIPQAGEGQQPSAPLEESAQTPPPASEAISAVPPASYVRVSEPAVYAAVVSPFKVLGEARAEVDSLTIKVKGANNETLITETVTLRAEAVDGWRPFKLTLFYEFSRTKAGTVEILPDGQADNMVVIPVVFR</sequence>